<evidence type="ECO:0000313" key="3">
    <source>
        <dbReference type="Proteomes" id="UP000075901"/>
    </source>
</evidence>
<proteinExistence type="predicted"/>
<reference evidence="2" key="2">
    <citation type="submission" date="2020-05" db="UniProtKB">
        <authorList>
            <consortium name="EnsemblMetazoa"/>
        </authorList>
    </citation>
    <scope>IDENTIFICATION</scope>
    <source>
        <strain evidence="2">maculatus3</strain>
    </source>
</reference>
<feature type="compositionally biased region" description="Low complexity" evidence="1">
    <location>
        <begin position="452"/>
        <end position="471"/>
    </location>
</feature>
<reference evidence="3" key="1">
    <citation type="submission" date="2013-09" db="EMBL/GenBank/DDBJ databases">
        <title>The Genome Sequence of Anopheles maculatus species B.</title>
        <authorList>
            <consortium name="The Broad Institute Genomics Platform"/>
            <person name="Neafsey D.E."/>
            <person name="Besansky N."/>
            <person name="Howell P."/>
            <person name="Walton C."/>
            <person name="Young S.K."/>
            <person name="Zeng Q."/>
            <person name="Gargeya S."/>
            <person name="Fitzgerald M."/>
            <person name="Haas B."/>
            <person name="Abouelleil A."/>
            <person name="Allen A.W."/>
            <person name="Alvarado L."/>
            <person name="Arachchi H.M."/>
            <person name="Berlin A.M."/>
            <person name="Chapman S.B."/>
            <person name="Gainer-Dewar J."/>
            <person name="Goldberg J."/>
            <person name="Griggs A."/>
            <person name="Gujja S."/>
            <person name="Hansen M."/>
            <person name="Howarth C."/>
            <person name="Imamovic A."/>
            <person name="Ireland A."/>
            <person name="Larimer J."/>
            <person name="McCowan C."/>
            <person name="Murphy C."/>
            <person name="Pearson M."/>
            <person name="Poon T.W."/>
            <person name="Priest M."/>
            <person name="Roberts A."/>
            <person name="Saif S."/>
            <person name="Shea T."/>
            <person name="Sisk P."/>
            <person name="Sykes S."/>
            <person name="Wortman J."/>
            <person name="Nusbaum C."/>
            <person name="Birren B."/>
        </authorList>
    </citation>
    <scope>NUCLEOTIDE SEQUENCE [LARGE SCALE GENOMIC DNA]</scope>
    <source>
        <strain evidence="3">maculatus3</strain>
    </source>
</reference>
<organism evidence="2 3">
    <name type="scientific">Anopheles maculatus</name>
    <dbReference type="NCBI Taxonomy" id="74869"/>
    <lineage>
        <taxon>Eukaryota</taxon>
        <taxon>Metazoa</taxon>
        <taxon>Ecdysozoa</taxon>
        <taxon>Arthropoda</taxon>
        <taxon>Hexapoda</taxon>
        <taxon>Insecta</taxon>
        <taxon>Pterygota</taxon>
        <taxon>Neoptera</taxon>
        <taxon>Endopterygota</taxon>
        <taxon>Diptera</taxon>
        <taxon>Nematocera</taxon>
        <taxon>Culicoidea</taxon>
        <taxon>Culicidae</taxon>
        <taxon>Anophelinae</taxon>
        <taxon>Anopheles</taxon>
        <taxon>Anopheles maculatus group</taxon>
    </lineage>
</organism>
<dbReference type="EnsemblMetazoa" id="AMAM021839-RA">
    <property type="protein sequence ID" value="AMAM021839-PA"/>
    <property type="gene ID" value="AMAM021839"/>
</dbReference>
<feature type="compositionally biased region" description="Polar residues" evidence="1">
    <location>
        <begin position="406"/>
        <end position="423"/>
    </location>
</feature>
<evidence type="ECO:0000313" key="2">
    <source>
        <dbReference type="EnsemblMetazoa" id="AMAM021839-PA"/>
    </source>
</evidence>
<name>A0A182T8N1_9DIPT</name>
<dbReference type="VEuPathDB" id="VectorBase:AMAM021839"/>
<feature type="compositionally biased region" description="Basic and acidic residues" evidence="1">
    <location>
        <begin position="77"/>
        <end position="88"/>
    </location>
</feature>
<accession>A0A182T8N1</accession>
<dbReference type="Proteomes" id="UP000075901">
    <property type="component" value="Unassembled WGS sequence"/>
</dbReference>
<feature type="region of interest" description="Disordered" evidence="1">
    <location>
        <begin position="1"/>
        <end position="50"/>
    </location>
</feature>
<feature type="region of interest" description="Disordered" evidence="1">
    <location>
        <begin position="135"/>
        <end position="188"/>
    </location>
</feature>
<sequence>MSAEVSAPQWRSLGFNGSTSDGCGPPPQSHAAAAVSSSSALSNGGGTAPVVAATTLPDLIPVGGGGGGVGSPASSAKPEHTDGSGEKHINHNNNIINVASSGPLLTGAGSSYRWGHPKKDDSFNCELVFGTTLDDIGQEDEREDGSGESGGGGDREGMIGIGMVTESNTDRDSGFETPSLDTTTISWEKPEVDGCVTSVKHRTENAENDRQGQHYVAHVVAGECSESKDTKLILRRRNVTSTSPGGGCTSGSEQPAKPSDATRTCDMMTSNPASIVKKEASELQSSEPADKPSTMVIVKQELIESGTIPPPRPVGHPPKRSGYKDDPLPLPLEPKEHRKSNRRRQFTDRIIDTLCLPEIFFNARVRPKPKPKLSSKVSKLPGVTGGPGTGVKKRAIPALTVKRPPKSSSQLSPGQLRSSSAMSNGGLEMSSSGRSSSAASQIGGGGVTLERSPSVPCTTSTSTASSTTVPR</sequence>
<feature type="region of interest" description="Disordered" evidence="1">
    <location>
        <begin position="62"/>
        <end position="88"/>
    </location>
</feature>
<protein>
    <submittedName>
        <fullName evidence="2">Uncharacterized protein</fullName>
    </submittedName>
</protein>
<feature type="region of interest" description="Disordered" evidence="1">
    <location>
        <begin position="236"/>
        <end position="346"/>
    </location>
</feature>
<keyword evidence="3" id="KW-1185">Reference proteome</keyword>
<feature type="region of interest" description="Disordered" evidence="1">
    <location>
        <begin position="365"/>
        <end position="471"/>
    </location>
</feature>
<feature type="compositionally biased region" description="Low complexity" evidence="1">
    <location>
        <begin position="425"/>
        <end position="441"/>
    </location>
</feature>
<dbReference type="AlphaFoldDB" id="A0A182T8N1"/>
<evidence type="ECO:0000256" key="1">
    <source>
        <dbReference type="SAM" id="MobiDB-lite"/>
    </source>
</evidence>
<feature type="compositionally biased region" description="Low complexity" evidence="1">
    <location>
        <begin position="29"/>
        <end position="42"/>
    </location>
</feature>